<gene>
    <name evidence="3" type="ORF">ACA1_042340</name>
</gene>
<dbReference type="InterPro" id="IPR006073">
    <property type="entry name" value="GTP-bd"/>
</dbReference>
<proteinExistence type="predicted"/>
<name>L8GWB0_ACACF</name>
<dbReference type="KEGG" id="acan:ACA1_042340"/>
<keyword evidence="4" id="KW-1185">Reference proteome</keyword>
<dbReference type="InterPro" id="IPR027417">
    <property type="entry name" value="P-loop_NTPase"/>
</dbReference>
<sequence length="295" mass="31980">MPHPIPRLLGIDLPDLRPTTTAPMSQLLQDRAANIAVVGAQGTGKSKLISTLTGRYAPSGPGMCAVTQGWESYRAPGAQGVAWWDSSGLESWSHWEAGRLIRSIAKLERAGTTFDLVVVVLRASERPNKPALFEFLERLRKARKRFVVVTTAMGSVEEKDWDTIKAEKRRLMQAFGRPTELNAHGDVDRAVVGGQGEVVLAGAPQGHHVEPALLLLRRRLLGTREAALGVGRLAHSDIAQHQNRLPTTIRGQHPPPAHPSQSSGSGRAHLAVEHGLDGQGLGDEAAVEGQPRRWR</sequence>
<dbReference type="GeneID" id="14917605"/>
<dbReference type="VEuPathDB" id="AmoebaDB:ACA1_042340"/>
<evidence type="ECO:0000313" key="3">
    <source>
        <dbReference type="EMBL" id="ELR16883.1"/>
    </source>
</evidence>
<evidence type="ECO:0000256" key="1">
    <source>
        <dbReference type="SAM" id="MobiDB-lite"/>
    </source>
</evidence>
<dbReference type="EMBL" id="KB007981">
    <property type="protein sequence ID" value="ELR16883.1"/>
    <property type="molecule type" value="Genomic_DNA"/>
</dbReference>
<dbReference type="Pfam" id="PF01926">
    <property type="entry name" value="MMR_HSR1"/>
    <property type="match status" value="1"/>
</dbReference>
<feature type="region of interest" description="Disordered" evidence="1">
    <location>
        <begin position="247"/>
        <end position="295"/>
    </location>
</feature>
<evidence type="ECO:0000259" key="2">
    <source>
        <dbReference type="Pfam" id="PF01926"/>
    </source>
</evidence>
<dbReference type="GO" id="GO:0005525">
    <property type="term" value="F:GTP binding"/>
    <property type="evidence" value="ECO:0007669"/>
    <property type="project" value="InterPro"/>
</dbReference>
<dbReference type="Proteomes" id="UP000011083">
    <property type="component" value="Unassembled WGS sequence"/>
</dbReference>
<dbReference type="CDD" id="cd00882">
    <property type="entry name" value="Ras_like_GTPase"/>
    <property type="match status" value="1"/>
</dbReference>
<dbReference type="AlphaFoldDB" id="L8GWB0"/>
<reference evidence="3 4" key="1">
    <citation type="journal article" date="2013" name="Genome Biol.">
        <title>Genome of Acanthamoeba castellanii highlights extensive lateral gene transfer and early evolution of tyrosine kinase signaling.</title>
        <authorList>
            <person name="Clarke M."/>
            <person name="Lohan A.J."/>
            <person name="Liu B."/>
            <person name="Lagkouvardos I."/>
            <person name="Roy S."/>
            <person name="Zafar N."/>
            <person name="Bertelli C."/>
            <person name="Schilde C."/>
            <person name="Kianianmomeni A."/>
            <person name="Burglin T.R."/>
            <person name="Frech C."/>
            <person name="Turcotte B."/>
            <person name="Kopec K.O."/>
            <person name="Synnott J.M."/>
            <person name="Choo C."/>
            <person name="Paponov I."/>
            <person name="Finkler A."/>
            <person name="Soon Heng Tan C."/>
            <person name="Hutchins A.P."/>
            <person name="Weinmeier T."/>
            <person name="Rattei T."/>
            <person name="Chu J.S."/>
            <person name="Gimenez G."/>
            <person name="Irimia M."/>
            <person name="Rigden D.J."/>
            <person name="Fitzpatrick D.A."/>
            <person name="Lorenzo-Morales J."/>
            <person name="Bateman A."/>
            <person name="Chiu C.H."/>
            <person name="Tang P."/>
            <person name="Hegemann P."/>
            <person name="Fromm H."/>
            <person name="Raoult D."/>
            <person name="Greub G."/>
            <person name="Miranda-Saavedra D."/>
            <person name="Chen N."/>
            <person name="Nash P."/>
            <person name="Ginger M.L."/>
            <person name="Horn M."/>
            <person name="Schaap P."/>
            <person name="Caler L."/>
            <person name="Loftus B."/>
        </authorList>
    </citation>
    <scope>NUCLEOTIDE SEQUENCE [LARGE SCALE GENOMIC DNA]</scope>
    <source>
        <strain evidence="3 4">Neff</strain>
    </source>
</reference>
<dbReference type="RefSeq" id="XP_004338896.1">
    <property type="nucleotide sequence ID" value="XM_004338848.1"/>
</dbReference>
<evidence type="ECO:0000313" key="4">
    <source>
        <dbReference type="Proteomes" id="UP000011083"/>
    </source>
</evidence>
<accession>L8GWB0</accession>
<feature type="domain" description="G" evidence="2">
    <location>
        <begin position="34"/>
        <end position="149"/>
    </location>
</feature>
<dbReference type="Gene3D" id="3.40.50.300">
    <property type="entry name" value="P-loop containing nucleotide triphosphate hydrolases"/>
    <property type="match status" value="1"/>
</dbReference>
<organism evidence="3 4">
    <name type="scientific">Acanthamoeba castellanii (strain ATCC 30010 / Neff)</name>
    <dbReference type="NCBI Taxonomy" id="1257118"/>
    <lineage>
        <taxon>Eukaryota</taxon>
        <taxon>Amoebozoa</taxon>
        <taxon>Discosea</taxon>
        <taxon>Longamoebia</taxon>
        <taxon>Centramoebida</taxon>
        <taxon>Acanthamoebidae</taxon>
        <taxon>Acanthamoeba</taxon>
    </lineage>
</organism>
<protein>
    <recommendedName>
        <fullName evidence="2">G domain-containing protein</fullName>
    </recommendedName>
</protein>
<dbReference type="SUPFAM" id="SSF52540">
    <property type="entry name" value="P-loop containing nucleoside triphosphate hydrolases"/>
    <property type="match status" value="1"/>
</dbReference>